<dbReference type="AlphaFoldDB" id="A0A1H8T6I8"/>
<dbReference type="STRING" id="673521.SAMN05660991_02092"/>
<dbReference type="OrthoDB" id="9809287at2"/>
<dbReference type="Pfam" id="PF13561">
    <property type="entry name" value="adh_short_C2"/>
    <property type="match status" value="1"/>
</dbReference>
<dbReference type="GO" id="GO:0016491">
    <property type="term" value="F:oxidoreductase activity"/>
    <property type="evidence" value="ECO:0007669"/>
    <property type="project" value="UniProtKB-KW"/>
</dbReference>
<dbReference type="InterPro" id="IPR036291">
    <property type="entry name" value="NAD(P)-bd_dom_sf"/>
</dbReference>
<dbReference type="RefSeq" id="WP_091942777.1">
    <property type="nucleotide sequence ID" value="NZ_FOEE01000005.1"/>
</dbReference>
<organism evidence="3 4">
    <name type="scientific">Trujillonella endophytica</name>
    <dbReference type="NCBI Taxonomy" id="673521"/>
    <lineage>
        <taxon>Bacteria</taxon>
        <taxon>Bacillati</taxon>
        <taxon>Actinomycetota</taxon>
        <taxon>Actinomycetes</taxon>
        <taxon>Geodermatophilales</taxon>
        <taxon>Geodermatophilaceae</taxon>
        <taxon>Trujillonella</taxon>
    </lineage>
</organism>
<reference evidence="4" key="1">
    <citation type="submission" date="2016-10" db="EMBL/GenBank/DDBJ databases">
        <authorList>
            <person name="Varghese N."/>
            <person name="Submissions S."/>
        </authorList>
    </citation>
    <scope>NUCLEOTIDE SEQUENCE [LARGE SCALE GENOMIC DNA]</scope>
    <source>
        <strain evidence="4">DSM 45413</strain>
    </source>
</reference>
<evidence type="ECO:0000313" key="3">
    <source>
        <dbReference type="EMBL" id="SEO86346.1"/>
    </source>
</evidence>
<dbReference type="InterPro" id="IPR051122">
    <property type="entry name" value="SDR_DHRS6-like"/>
</dbReference>
<name>A0A1H8T6I8_9ACTN</name>
<dbReference type="PRINTS" id="PR00081">
    <property type="entry name" value="GDHRDH"/>
</dbReference>
<dbReference type="Gene3D" id="3.40.50.720">
    <property type="entry name" value="NAD(P)-binding Rossmann-like Domain"/>
    <property type="match status" value="1"/>
</dbReference>
<keyword evidence="2" id="KW-0560">Oxidoreductase</keyword>
<gene>
    <name evidence="3" type="ORF">SAMN05660991_02092</name>
</gene>
<dbReference type="PANTHER" id="PTHR43477">
    <property type="entry name" value="DIHYDROANTICAPSIN 7-DEHYDROGENASE"/>
    <property type="match status" value="1"/>
</dbReference>
<dbReference type="SUPFAM" id="SSF51735">
    <property type="entry name" value="NAD(P)-binding Rossmann-fold domains"/>
    <property type="match status" value="1"/>
</dbReference>
<dbReference type="Pfam" id="PF00106">
    <property type="entry name" value="adh_short"/>
    <property type="match status" value="1"/>
</dbReference>
<dbReference type="PANTHER" id="PTHR43477:SF1">
    <property type="entry name" value="DIHYDROANTICAPSIN 7-DEHYDROGENASE"/>
    <property type="match status" value="1"/>
</dbReference>
<evidence type="ECO:0000256" key="2">
    <source>
        <dbReference type="ARBA" id="ARBA00023002"/>
    </source>
</evidence>
<proteinExistence type="inferred from homology"/>
<sequence length="262" mass="26644">MGETRRVAVVGAASGIGADLLARWVERGDEVHVLDHVAVGGADAASIACDLRDPASIESAVRALPDGLDAVAHVAGVPGTRPADDVLAVNFLGMRHLVELVLPKVVPGGAVTVVASTAGGAWRARLPALEPLLATDSVAAGLAWLSDTPAGYPVYNLSKEAAIAFVARRSVAAWREGRVRLNTVSPGPVETPILGDFEQSMGKDVLDGVRAAVGRHATTADVVPVIDAVCGAGFGWVIGQDVQVDAGFMAGLASGATVLAGR</sequence>
<comment type="similarity">
    <text evidence="1">Belongs to the short-chain dehydrogenases/reductases (SDR) family.</text>
</comment>
<evidence type="ECO:0000313" key="4">
    <source>
        <dbReference type="Proteomes" id="UP000198960"/>
    </source>
</evidence>
<keyword evidence="4" id="KW-1185">Reference proteome</keyword>
<evidence type="ECO:0000256" key="1">
    <source>
        <dbReference type="ARBA" id="ARBA00006484"/>
    </source>
</evidence>
<accession>A0A1H8T6I8</accession>
<protein>
    <submittedName>
        <fullName evidence="3">NAD(P)-dependent dehydrogenase, short-chain alcohol dehydrogenase family</fullName>
    </submittedName>
</protein>
<dbReference type="Proteomes" id="UP000198960">
    <property type="component" value="Unassembled WGS sequence"/>
</dbReference>
<dbReference type="EMBL" id="FOEE01000005">
    <property type="protein sequence ID" value="SEO86346.1"/>
    <property type="molecule type" value="Genomic_DNA"/>
</dbReference>
<dbReference type="InterPro" id="IPR002347">
    <property type="entry name" value="SDR_fam"/>
</dbReference>